<dbReference type="Proteomes" id="UP001583177">
    <property type="component" value="Unassembled WGS sequence"/>
</dbReference>
<evidence type="ECO:0000313" key="2">
    <source>
        <dbReference type="EMBL" id="KAL1867061.1"/>
    </source>
</evidence>
<evidence type="ECO:0000313" key="3">
    <source>
        <dbReference type="Proteomes" id="UP001583177"/>
    </source>
</evidence>
<protein>
    <submittedName>
        <fullName evidence="2">Uncharacterized protein</fullName>
    </submittedName>
</protein>
<feature type="compositionally biased region" description="Polar residues" evidence="1">
    <location>
        <begin position="241"/>
        <end position="257"/>
    </location>
</feature>
<accession>A0ABR3WTQ6</accession>
<feature type="region of interest" description="Disordered" evidence="1">
    <location>
        <begin position="163"/>
        <end position="257"/>
    </location>
</feature>
<feature type="region of interest" description="Disordered" evidence="1">
    <location>
        <begin position="87"/>
        <end position="150"/>
    </location>
</feature>
<keyword evidence="3" id="KW-1185">Reference proteome</keyword>
<name>A0ABR3WTQ6_9PEZI</name>
<feature type="region of interest" description="Disordered" evidence="1">
    <location>
        <begin position="301"/>
        <end position="343"/>
    </location>
</feature>
<comment type="caution">
    <text evidence="2">The sequence shown here is derived from an EMBL/GenBank/DDBJ whole genome shotgun (WGS) entry which is preliminary data.</text>
</comment>
<sequence>MALSALDKKYPRESQQNPAFIPQDEVEFVFDEIAEYVVSVTKKNCPVTGDKIIAKGDYRLTLGDMRGLSYYVRDLTDELFKPKKYRDMHRRQRRPTPAIFSPPRAMQPTGSIPADPITSLNTSPADGPIVFPGFPRRRRRRPGPNTATFVSADNVTEITWFGPISGYPSSEESEAEANPPPSPETGAVPSIVITKSSDEEGPSSAGTSDEAITVIRDAAPTRRQQSSMLVFMDGDEEGEGSQAQASKQNGQEQPNTVLGNIRKRSIALGSAVGSFMNGAYRNPDYKPRRESSAVRMRAILDRLSPPLPSPEENPDVFSAMTGARPVTPEDVFKAKGRKRTTPA</sequence>
<dbReference type="EMBL" id="JAWRVE010000052">
    <property type="protein sequence ID" value="KAL1867061.1"/>
    <property type="molecule type" value="Genomic_DNA"/>
</dbReference>
<gene>
    <name evidence="2" type="ORF">Daus18300_006460</name>
</gene>
<evidence type="ECO:0000256" key="1">
    <source>
        <dbReference type="SAM" id="MobiDB-lite"/>
    </source>
</evidence>
<organism evidence="2 3">
    <name type="scientific">Diaporthe australafricana</name>
    <dbReference type="NCBI Taxonomy" id="127596"/>
    <lineage>
        <taxon>Eukaryota</taxon>
        <taxon>Fungi</taxon>
        <taxon>Dikarya</taxon>
        <taxon>Ascomycota</taxon>
        <taxon>Pezizomycotina</taxon>
        <taxon>Sordariomycetes</taxon>
        <taxon>Sordariomycetidae</taxon>
        <taxon>Diaporthales</taxon>
        <taxon>Diaporthaceae</taxon>
        <taxon>Diaporthe</taxon>
    </lineage>
</organism>
<proteinExistence type="predicted"/>
<reference evidence="2 3" key="1">
    <citation type="journal article" date="2024" name="IMA Fungus">
        <title>IMA Genome - F19 : A genome assembly and annotation guide to empower mycologists, including annotated draft genome sequences of Ceratocystis pirilliformis, Diaporthe australafricana, Fusarium ophioides, Paecilomyces lecythidis, and Sporothrix stenoceras.</title>
        <authorList>
            <person name="Aylward J."/>
            <person name="Wilson A.M."/>
            <person name="Visagie C.M."/>
            <person name="Spraker J."/>
            <person name="Barnes I."/>
            <person name="Buitendag C."/>
            <person name="Ceriani C."/>
            <person name="Del Mar Angel L."/>
            <person name="du Plessis D."/>
            <person name="Fuchs T."/>
            <person name="Gasser K."/>
            <person name="Kramer D."/>
            <person name="Li W."/>
            <person name="Munsamy K."/>
            <person name="Piso A."/>
            <person name="Price J.L."/>
            <person name="Sonnekus B."/>
            <person name="Thomas C."/>
            <person name="van der Nest A."/>
            <person name="van Dijk A."/>
            <person name="van Heerden A."/>
            <person name="van Vuuren N."/>
            <person name="Yilmaz N."/>
            <person name="Duong T.A."/>
            <person name="van der Merwe N.A."/>
            <person name="Wingfield M.J."/>
            <person name="Wingfield B.D."/>
        </authorList>
    </citation>
    <scope>NUCLEOTIDE SEQUENCE [LARGE SCALE GENOMIC DNA]</scope>
    <source>
        <strain evidence="2 3">CMW 18300</strain>
    </source>
</reference>
<feature type="compositionally biased region" description="Basic residues" evidence="1">
    <location>
        <begin position="334"/>
        <end position="343"/>
    </location>
</feature>